<feature type="domain" description="Thioesterase" evidence="1">
    <location>
        <begin position="89"/>
        <end position="187"/>
    </location>
</feature>
<organism evidence="2 3">
    <name type="scientific">Aaosphaeria arxii CBS 175.79</name>
    <dbReference type="NCBI Taxonomy" id="1450172"/>
    <lineage>
        <taxon>Eukaryota</taxon>
        <taxon>Fungi</taxon>
        <taxon>Dikarya</taxon>
        <taxon>Ascomycota</taxon>
        <taxon>Pezizomycotina</taxon>
        <taxon>Dothideomycetes</taxon>
        <taxon>Pleosporomycetidae</taxon>
        <taxon>Pleosporales</taxon>
        <taxon>Pleosporales incertae sedis</taxon>
        <taxon>Aaosphaeria</taxon>
    </lineage>
</organism>
<dbReference type="EMBL" id="ML978068">
    <property type="protein sequence ID" value="KAF2017195.1"/>
    <property type="molecule type" value="Genomic_DNA"/>
</dbReference>
<dbReference type="InterPro" id="IPR029069">
    <property type="entry name" value="HotDog_dom_sf"/>
</dbReference>
<evidence type="ECO:0000259" key="1">
    <source>
        <dbReference type="Pfam" id="PF03061"/>
    </source>
</evidence>
<dbReference type="OrthoDB" id="506431at2759"/>
<dbReference type="RefSeq" id="XP_033385534.1">
    <property type="nucleotide sequence ID" value="XM_033527428.1"/>
</dbReference>
<dbReference type="AlphaFoldDB" id="A0A6A5XV50"/>
<evidence type="ECO:0000313" key="2">
    <source>
        <dbReference type="EMBL" id="KAF2017195.1"/>
    </source>
</evidence>
<dbReference type="PANTHER" id="PTHR47260">
    <property type="entry name" value="UPF0644 PROTEIN PB2B4.06"/>
    <property type="match status" value="1"/>
</dbReference>
<dbReference type="PANTHER" id="PTHR47260:SF6">
    <property type="entry name" value="THIOESTERASE DOMAIN-CONTAINING PROTEIN"/>
    <property type="match status" value="1"/>
</dbReference>
<evidence type="ECO:0000313" key="3">
    <source>
        <dbReference type="Proteomes" id="UP000799778"/>
    </source>
</evidence>
<gene>
    <name evidence="2" type="ORF">BU24DRAFT_420227</name>
</gene>
<dbReference type="Pfam" id="PF03061">
    <property type="entry name" value="4HBT"/>
    <property type="match status" value="1"/>
</dbReference>
<reference evidence="2" key="1">
    <citation type="journal article" date="2020" name="Stud. Mycol.">
        <title>101 Dothideomycetes genomes: a test case for predicting lifestyles and emergence of pathogens.</title>
        <authorList>
            <person name="Haridas S."/>
            <person name="Albert R."/>
            <person name="Binder M."/>
            <person name="Bloem J."/>
            <person name="Labutti K."/>
            <person name="Salamov A."/>
            <person name="Andreopoulos B."/>
            <person name="Baker S."/>
            <person name="Barry K."/>
            <person name="Bills G."/>
            <person name="Bluhm B."/>
            <person name="Cannon C."/>
            <person name="Castanera R."/>
            <person name="Culley D."/>
            <person name="Daum C."/>
            <person name="Ezra D."/>
            <person name="Gonzalez J."/>
            <person name="Henrissat B."/>
            <person name="Kuo A."/>
            <person name="Liang C."/>
            <person name="Lipzen A."/>
            <person name="Lutzoni F."/>
            <person name="Magnuson J."/>
            <person name="Mondo S."/>
            <person name="Nolan M."/>
            <person name="Ohm R."/>
            <person name="Pangilinan J."/>
            <person name="Park H.-J."/>
            <person name="Ramirez L."/>
            <person name="Alfaro M."/>
            <person name="Sun H."/>
            <person name="Tritt A."/>
            <person name="Yoshinaga Y."/>
            <person name="Zwiers L.-H."/>
            <person name="Turgeon B."/>
            <person name="Goodwin S."/>
            <person name="Spatafora J."/>
            <person name="Crous P."/>
            <person name="Grigoriev I."/>
        </authorList>
    </citation>
    <scope>NUCLEOTIDE SEQUENCE</scope>
    <source>
        <strain evidence="2">CBS 175.79</strain>
    </source>
</reference>
<dbReference type="SUPFAM" id="SSF54637">
    <property type="entry name" value="Thioesterase/thiol ester dehydrase-isomerase"/>
    <property type="match status" value="1"/>
</dbReference>
<dbReference type="InterPro" id="IPR052061">
    <property type="entry name" value="PTE-AB_protein"/>
</dbReference>
<dbReference type="Proteomes" id="UP000799778">
    <property type="component" value="Unassembled WGS sequence"/>
</dbReference>
<dbReference type="GeneID" id="54284825"/>
<keyword evidence="3" id="KW-1185">Reference proteome</keyword>
<proteinExistence type="predicted"/>
<dbReference type="InterPro" id="IPR006683">
    <property type="entry name" value="Thioestr_dom"/>
</dbReference>
<sequence length="205" mass="22716">MNPTPVDLEPFSSVKWALPQVTSPGWSIGNRYRAESHGLADYFCRDIITSNSGVSHWVEAYQKPSTDRPHVEKSISLFSFGKGLGGYSGICHGGALMTMMDEALGYTMVKDEIENKGSDWSGEWLERLKKGESLSDFLVGFMLTAKLDFTFFAPVVCPGVIGIEVELIEHKGHRMKLQGTMRDAKGRPLLKAVGTWVRLSRAAKM</sequence>
<name>A0A6A5XV50_9PLEO</name>
<dbReference type="CDD" id="cd03440">
    <property type="entry name" value="hot_dog"/>
    <property type="match status" value="1"/>
</dbReference>
<dbReference type="Gene3D" id="3.10.129.10">
    <property type="entry name" value="Hotdog Thioesterase"/>
    <property type="match status" value="1"/>
</dbReference>
<accession>A0A6A5XV50</accession>
<protein>
    <recommendedName>
        <fullName evidence="1">Thioesterase domain-containing protein</fullName>
    </recommendedName>
</protein>